<evidence type="ECO:0000256" key="1">
    <source>
        <dbReference type="ARBA" id="ARBA00006484"/>
    </source>
</evidence>
<dbReference type="InterPro" id="IPR020904">
    <property type="entry name" value="Sc_DH/Rdtase_CS"/>
</dbReference>
<dbReference type="PRINTS" id="PR00081">
    <property type="entry name" value="GDHRDH"/>
</dbReference>
<comment type="similarity">
    <text evidence="1 2">Belongs to the short-chain dehydrogenases/reductases (SDR) family.</text>
</comment>
<dbReference type="Pfam" id="PF00106">
    <property type="entry name" value="adh_short"/>
    <property type="match status" value="1"/>
</dbReference>
<organism evidence="3 4">
    <name type="scientific">Brevundimonas viscosa</name>
    <dbReference type="NCBI Taxonomy" id="871741"/>
    <lineage>
        <taxon>Bacteria</taxon>
        <taxon>Pseudomonadati</taxon>
        <taxon>Pseudomonadota</taxon>
        <taxon>Alphaproteobacteria</taxon>
        <taxon>Caulobacterales</taxon>
        <taxon>Caulobacteraceae</taxon>
        <taxon>Brevundimonas</taxon>
    </lineage>
</organism>
<dbReference type="InterPro" id="IPR002347">
    <property type="entry name" value="SDR_fam"/>
</dbReference>
<keyword evidence="4" id="KW-1185">Reference proteome</keyword>
<dbReference type="PANTHER" id="PTHR42760">
    <property type="entry name" value="SHORT-CHAIN DEHYDROGENASES/REDUCTASES FAMILY MEMBER"/>
    <property type="match status" value="1"/>
</dbReference>
<dbReference type="InterPro" id="IPR036291">
    <property type="entry name" value="NAD(P)-bd_dom_sf"/>
</dbReference>
<dbReference type="SUPFAM" id="SSF51735">
    <property type="entry name" value="NAD(P)-binding Rossmann-fold domains"/>
    <property type="match status" value="1"/>
</dbReference>
<reference evidence="4" key="1">
    <citation type="submission" date="2016-10" db="EMBL/GenBank/DDBJ databases">
        <authorList>
            <person name="Varghese N."/>
            <person name="Submissions S."/>
        </authorList>
    </citation>
    <scope>NUCLEOTIDE SEQUENCE [LARGE SCALE GENOMIC DNA]</scope>
    <source>
        <strain evidence="4">CGMCC 1.10683</strain>
    </source>
</reference>
<dbReference type="RefSeq" id="WP_092308916.1">
    <property type="nucleotide sequence ID" value="NZ_FOZV01000003.1"/>
</dbReference>
<evidence type="ECO:0000313" key="3">
    <source>
        <dbReference type="EMBL" id="SFS50305.1"/>
    </source>
</evidence>
<dbReference type="PRINTS" id="PR00080">
    <property type="entry name" value="SDRFAMILY"/>
</dbReference>
<accession>A0A1I6QD90</accession>
<dbReference type="Proteomes" id="UP000198788">
    <property type="component" value="Unassembled WGS sequence"/>
</dbReference>
<dbReference type="GO" id="GO:0030497">
    <property type="term" value="P:fatty acid elongation"/>
    <property type="evidence" value="ECO:0007669"/>
    <property type="project" value="TreeGrafter"/>
</dbReference>
<sequence>MTQRVIAVTGGHGVLGRAVVEAAVADGLQVAVIDHAAGHPVPEGVLELGGVDLTDAEAACRAMDAVGERFGRLDALLNVAGGFVWQTTDDAEPAWDRMHALNLKTALNASRAALPWLKQSDEGRIVNVGANGALKAAAGMGAYAASKAGVHRLTESLAEELKATSVTVNAVLPSILDTAQNRADMPDADPAKWVRPADLARVMLFLASPESRAVTGALIPVVGRV</sequence>
<protein>
    <submittedName>
        <fullName evidence="3">NAD(P)-dependent dehydrogenase, short-chain alcohol dehydrogenase family</fullName>
    </submittedName>
</protein>
<name>A0A1I6QD90_9CAUL</name>
<dbReference type="Gene3D" id="3.40.50.720">
    <property type="entry name" value="NAD(P)-binding Rossmann-like Domain"/>
    <property type="match status" value="1"/>
</dbReference>
<dbReference type="OrthoDB" id="9810908at2"/>
<gene>
    <name evidence="3" type="ORF">SAMN05192570_1694</name>
</gene>
<proteinExistence type="inferred from homology"/>
<evidence type="ECO:0000256" key="2">
    <source>
        <dbReference type="RuleBase" id="RU000363"/>
    </source>
</evidence>
<dbReference type="AlphaFoldDB" id="A0A1I6QD90"/>
<dbReference type="PANTHER" id="PTHR42760:SF135">
    <property type="entry name" value="BLL7886 PROTEIN"/>
    <property type="match status" value="1"/>
</dbReference>
<dbReference type="PROSITE" id="PS00061">
    <property type="entry name" value="ADH_SHORT"/>
    <property type="match status" value="1"/>
</dbReference>
<dbReference type="GO" id="GO:0016616">
    <property type="term" value="F:oxidoreductase activity, acting on the CH-OH group of donors, NAD or NADP as acceptor"/>
    <property type="evidence" value="ECO:0007669"/>
    <property type="project" value="TreeGrafter"/>
</dbReference>
<evidence type="ECO:0000313" key="4">
    <source>
        <dbReference type="Proteomes" id="UP000198788"/>
    </source>
</evidence>
<dbReference type="STRING" id="871741.SAMN05192570_1694"/>
<dbReference type="EMBL" id="FOZV01000003">
    <property type="protein sequence ID" value="SFS50305.1"/>
    <property type="molecule type" value="Genomic_DNA"/>
</dbReference>